<proteinExistence type="predicted"/>
<comment type="caution">
    <text evidence="3">The sequence shown here is derived from an EMBL/GenBank/DDBJ whole genome shotgun (WGS) entry which is preliminary data.</text>
</comment>
<evidence type="ECO:0000313" key="3">
    <source>
        <dbReference type="EMBL" id="KAA9008748.1"/>
    </source>
</evidence>
<evidence type="ECO:0000259" key="2">
    <source>
        <dbReference type="Pfam" id="PF18932"/>
    </source>
</evidence>
<evidence type="ECO:0000256" key="1">
    <source>
        <dbReference type="SAM" id="MobiDB-lite"/>
    </source>
</evidence>
<evidence type="ECO:0000313" key="4">
    <source>
        <dbReference type="Proteomes" id="UP000326554"/>
    </source>
</evidence>
<keyword evidence="4" id="KW-1185">Reference proteome</keyword>
<gene>
    <name evidence="3" type="ORF">F3S47_05635</name>
</gene>
<sequence length="147" mass="16015">MPKREEEYEVGYGKPPKATRFKPGQSGNPRGRPKSKKNAHSIVEAVLFQPVAVTRNGRRTIIPAIEAGLTRILKEAIGGETKSVAPILKLLQLREAMEAREAAGPSDGEPSAEPRKADETDLEVLRQYADLLREGGSLDDLEDLNGS</sequence>
<feature type="region of interest" description="Disordered" evidence="1">
    <location>
        <begin position="98"/>
        <end position="121"/>
    </location>
</feature>
<dbReference type="EMBL" id="VYQE01000002">
    <property type="protein sequence ID" value="KAA9008748.1"/>
    <property type="molecule type" value="Genomic_DNA"/>
</dbReference>
<dbReference type="InterPro" id="IPR043736">
    <property type="entry name" value="DUF5681"/>
</dbReference>
<protein>
    <recommendedName>
        <fullName evidence="2">DUF5681 domain-containing protein</fullName>
    </recommendedName>
</protein>
<accession>A0A5J5GMA3</accession>
<feature type="domain" description="DUF5681" evidence="2">
    <location>
        <begin position="17"/>
        <end position="94"/>
    </location>
</feature>
<dbReference type="RefSeq" id="WP_150444281.1">
    <property type="nucleotide sequence ID" value="NZ_VYQE01000002.1"/>
</dbReference>
<organism evidence="3 4">
    <name type="scientific">Histidinibacterium aquaticum</name>
    <dbReference type="NCBI Taxonomy" id="2613962"/>
    <lineage>
        <taxon>Bacteria</taxon>
        <taxon>Pseudomonadati</taxon>
        <taxon>Pseudomonadota</taxon>
        <taxon>Alphaproteobacteria</taxon>
        <taxon>Rhodobacterales</taxon>
        <taxon>Paracoccaceae</taxon>
        <taxon>Histidinibacterium</taxon>
    </lineage>
</organism>
<dbReference type="AlphaFoldDB" id="A0A5J5GMA3"/>
<name>A0A5J5GMA3_9RHOB</name>
<feature type="region of interest" description="Disordered" evidence="1">
    <location>
        <begin position="1"/>
        <end position="39"/>
    </location>
</feature>
<dbReference type="Proteomes" id="UP000326554">
    <property type="component" value="Unassembled WGS sequence"/>
</dbReference>
<dbReference type="Pfam" id="PF18932">
    <property type="entry name" value="DUF5681"/>
    <property type="match status" value="1"/>
</dbReference>
<reference evidence="3 4" key="1">
    <citation type="submission" date="2019-09" db="EMBL/GenBank/DDBJ databases">
        <authorList>
            <person name="Park J.-S."/>
            <person name="Choi H.-J."/>
        </authorList>
    </citation>
    <scope>NUCLEOTIDE SEQUENCE [LARGE SCALE GENOMIC DNA]</scope>
    <source>
        <strain evidence="3 4">176SS1-4</strain>
    </source>
</reference>